<dbReference type="InterPro" id="IPR029068">
    <property type="entry name" value="Glyas_Bleomycin-R_OHBP_Dase"/>
</dbReference>
<proteinExistence type="predicted"/>
<accession>A0ABV3P655</accession>
<dbReference type="Proteomes" id="UP001555826">
    <property type="component" value="Unassembled WGS sequence"/>
</dbReference>
<keyword evidence="2" id="KW-1185">Reference proteome</keyword>
<organism evidence="1 2">
    <name type="scientific">Kineococcus endophyticus</name>
    <dbReference type="NCBI Taxonomy" id="1181883"/>
    <lineage>
        <taxon>Bacteria</taxon>
        <taxon>Bacillati</taxon>
        <taxon>Actinomycetota</taxon>
        <taxon>Actinomycetes</taxon>
        <taxon>Kineosporiales</taxon>
        <taxon>Kineosporiaceae</taxon>
        <taxon>Kineococcus</taxon>
    </lineage>
</organism>
<evidence type="ECO:0008006" key="3">
    <source>
        <dbReference type="Google" id="ProtNLM"/>
    </source>
</evidence>
<protein>
    <recommendedName>
        <fullName evidence="3">Glyoxalase-like domain-containing protein</fullName>
    </recommendedName>
</protein>
<sequence length="223" mass="23008">MSAVALLTAVEFASSVPAGDAERLSGLGFVVRAAGGGPGVELRTCADPYGCRVVVRAGPRAALRQLTWRLPDADRLDAAVRAVRAGRTVAGLVSDAGWVGDGFRIEHPDGSSSVLHWQQDREWVAGPALSCPLHPDGSTRLCDVAPPLVQAVAVPAAVGDLVRWAEAALGRTVTTAVVLADGPGLLLRSGLVRSAEVSTTPGGLTLRLAPDEVVATLESEHAF</sequence>
<comment type="caution">
    <text evidence="1">The sequence shown here is derived from an EMBL/GenBank/DDBJ whole genome shotgun (WGS) entry which is preliminary data.</text>
</comment>
<gene>
    <name evidence="1" type="ORF">AB1207_10180</name>
</gene>
<dbReference type="RefSeq" id="WP_367638037.1">
    <property type="nucleotide sequence ID" value="NZ_JBFNQN010000006.1"/>
</dbReference>
<dbReference type="SUPFAM" id="SSF54593">
    <property type="entry name" value="Glyoxalase/Bleomycin resistance protein/Dihydroxybiphenyl dioxygenase"/>
    <property type="match status" value="1"/>
</dbReference>
<name>A0ABV3P655_9ACTN</name>
<evidence type="ECO:0000313" key="1">
    <source>
        <dbReference type="EMBL" id="MEW9265114.1"/>
    </source>
</evidence>
<reference evidence="1 2" key="1">
    <citation type="submission" date="2024-07" db="EMBL/GenBank/DDBJ databases">
        <authorList>
            <person name="Thanompreechachai J."/>
            <person name="Duangmal K."/>
        </authorList>
    </citation>
    <scope>NUCLEOTIDE SEQUENCE [LARGE SCALE GENOMIC DNA]</scope>
    <source>
        <strain evidence="1 2">KCTC 19886</strain>
    </source>
</reference>
<dbReference type="EMBL" id="JBFNQN010000006">
    <property type="protein sequence ID" value="MEW9265114.1"/>
    <property type="molecule type" value="Genomic_DNA"/>
</dbReference>
<dbReference type="Gene3D" id="3.10.180.10">
    <property type="entry name" value="2,3-Dihydroxybiphenyl 1,2-Dioxygenase, domain 1"/>
    <property type="match status" value="1"/>
</dbReference>
<evidence type="ECO:0000313" key="2">
    <source>
        <dbReference type="Proteomes" id="UP001555826"/>
    </source>
</evidence>